<sequence length="202" mass="23437">MAAYGSFHRIFDNPRQDNSPKSFLDTLSSSSPWNPSKGLHVTTHHDETPPPFTEIFGELHFRESSHSSYEKTSAENSSLQLCTEGLGSESYYGLEDEKVNGDGDGDDDEIEVKGKDNGSNDEEEWEPRRKERKEYPPAMTRMSFKTYRKEGRLVLEEVRIPRREFLRASREDGRLRLKLVQPEDDHDEEEENEKDKHVDEDE</sequence>
<feature type="compositionally biased region" description="Basic and acidic residues" evidence="2">
    <location>
        <begin position="193"/>
        <end position="202"/>
    </location>
</feature>
<evidence type="ECO:0000313" key="8">
    <source>
        <dbReference type="Proteomes" id="UP000426265"/>
    </source>
</evidence>
<feature type="domain" description="FAF" evidence="3">
    <location>
        <begin position="134"/>
        <end position="179"/>
    </location>
</feature>
<name>A0A178UH66_ARATH</name>
<evidence type="ECO:0000313" key="5">
    <source>
        <dbReference type="EMBL" id="OAO93108.1"/>
    </source>
</evidence>
<reference evidence="7" key="1">
    <citation type="journal article" date="2016" name="Proc. Natl. Acad. Sci. U.S.A.">
        <title>Chromosome-level assembly of Arabidopsis thaliana Ler reveals the extent of translocation and inversion polymorphisms.</title>
        <authorList>
            <person name="Zapata L."/>
            <person name="Ding J."/>
            <person name="Willing E.M."/>
            <person name="Hartwig B."/>
            <person name="Bezdan D."/>
            <person name="Jiao W.B."/>
            <person name="Patel V."/>
            <person name="Velikkakam James G."/>
            <person name="Koornneef M."/>
            <person name="Ossowski S."/>
            <person name="Schneeberger K."/>
        </authorList>
    </citation>
    <scope>NUCLEOTIDE SEQUENCE [LARGE SCALE GENOMIC DNA]</scope>
    <source>
        <strain evidence="7">cv. Landsberg erecta</strain>
    </source>
</reference>
<organism evidence="5 7">
    <name type="scientific">Arabidopsis thaliana</name>
    <name type="common">Mouse-ear cress</name>
    <dbReference type="NCBI Taxonomy" id="3702"/>
    <lineage>
        <taxon>Eukaryota</taxon>
        <taxon>Viridiplantae</taxon>
        <taxon>Streptophyta</taxon>
        <taxon>Embryophyta</taxon>
        <taxon>Tracheophyta</taxon>
        <taxon>Spermatophyta</taxon>
        <taxon>Magnoliopsida</taxon>
        <taxon>eudicotyledons</taxon>
        <taxon>Gunneridae</taxon>
        <taxon>Pentapetalae</taxon>
        <taxon>rosids</taxon>
        <taxon>malvids</taxon>
        <taxon>Brassicales</taxon>
        <taxon>Brassicaceae</taxon>
        <taxon>Camelineae</taxon>
        <taxon>Arabidopsis</taxon>
    </lineage>
</organism>
<evidence type="ECO:0000313" key="4">
    <source>
        <dbReference type="Araport" id="AT5G22390"/>
    </source>
</evidence>
<feature type="compositionally biased region" description="Basic and acidic residues" evidence="2">
    <location>
        <begin position="126"/>
        <end position="135"/>
    </location>
</feature>
<protein>
    <recommendedName>
        <fullName evidence="3">FAF domain-containing protein</fullName>
    </recommendedName>
</protein>
<dbReference type="Proteomes" id="UP000426265">
    <property type="component" value="Unassembled WGS sequence"/>
</dbReference>
<dbReference type="GeneID" id="832300"/>
<feature type="compositionally biased region" description="Acidic residues" evidence="2">
    <location>
        <begin position="182"/>
        <end position="192"/>
    </location>
</feature>
<feature type="compositionally biased region" description="Polar residues" evidence="2">
    <location>
        <begin position="16"/>
        <end position="34"/>
    </location>
</feature>
<feature type="region of interest" description="Disordered" evidence="2">
    <location>
        <begin position="92"/>
        <end position="137"/>
    </location>
</feature>
<dbReference type="Araport" id="AT5G22390"/>
<reference evidence="6 8" key="3">
    <citation type="submission" date="2019-11" db="EMBL/GenBank/DDBJ databases">
        <authorList>
            <person name="Jiao W.-B."/>
            <person name="Schneeberger K."/>
        </authorList>
    </citation>
    <scope>NUCLEOTIDE SEQUENCE [LARGE SCALE GENOMIC DNA]</scope>
    <source>
        <strain evidence="8">cv. An-1</strain>
    </source>
</reference>
<reference evidence="5" key="2">
    <citation type="submission" date="2016-03" db="EMBL/GenBank/DDBJ databases">
        <title>Full-length assembly of Arabidopsis thaliana Ler reveals the complement of translocations and inversions.</title>
        <authorList>
            <person name="Zapata L."/>
            <person name="Schneeberger K."/>
            <person name="Ossowski S."/>
        </authorList>
    </citation>
    <scope>NUCLEOTIDE SEQUENCE [LARGE SCALE GENOMIC DNA]</scope>
    <source>
        <tissue evidence="5">Leaf</tissue>
    </source>
</reference>
<feature type="compositionally biased region" description="Basic and acidic residues" evidence="2">
    <location>
        <begin position="63"/>
        <end position="73"/>
    </location>
</feature>
<evidence type="ECO:0000259" key="3">
    <source>
        <dbReference type="Pfam" id="PF11250"/>
    </source>
</evidence>
<feature type="region of interest" description="Disordered" evidence="2">
    <location>
        <begin position="1"/>
        <end position="53"/>
    </location>
</feature>
<dbReference type="InterPro" id="IPR021410">
    <property type="entry name" value="FAF"/>
</dbReference>
<dbReference type="PANTHER" id="PTHR33155:SF9">
    <property type="entry name" value="FANTASTIC FOUR-LIKE PROTEIN (DUF3049)"/>
    <property type="match status" value="1"/>
</dbReference>
<dbReference type="KEGG" id="ath:AT5G22390"/>
<evidence type="ECO:0000256" key="2">
    <source>
        <dbReference type="SAM" id="MobiDB-lite"/>
    </source>
</evidence>
<comment type="similarity">
    <text evidence="1">Belongs to the fantastic four family.</text>
</comment>
<dbReference type="InterPro" id="IPR046431">
    <property type="entry name" value="FAF_dom"/>
</dbReference>
<dbReference type="EMBL" id="CACRSJ010000110">
    <property type="protein sequence ID" value="VYS67569.1"/>
    <property type="molecule type" value="Genomic_DNA"/>
</dbReference>
<dbReference type="PANTHER" id="PTHR33155">
    <property type="entry name" value="FANTASTIC FOUR-LIKE PROTEIN (DUF3049)"/>
    <property type="match status" value="1"/>
</dbReference>
<gene>
    <name evidence="4" type="ordered locus">At5g22390</name>
    <name evidence="5" type="ordered locus">AXX17_At5g21720</name>
    <name evidence="6" type="ORF">AN1_LOCUS22968</name>
</gene>
<evidence type="ECO:0000313" key="6">
    <source>
        <dbReference type="EMBL" id="VYS67569.1"/>
    </source>
</evidence>
<feature type="region of interest" description="Disordered" evidence="2">
    <location>
        <begin position="63"/>
        <end position="82"/>
    </location>
</feature>
<dbReference type="ExpressionAtlas" id="A0A178UH66">
    <property type="expression patterns" value="baseline and differential"/>
</dbReference>
<evidence type="ECO:0000313" key="7">
    <source>
        <dbReference type="Proteomes" id="UP000078284"/>
    </source>
</evidence>
<proteinExistence type="inferred from homology"/>
<feature type="region of interest" description="Disordered" evidence="2">
    <location>
        <begin position="171"/>
        <end position="202"/>
    </location>
</feature>
<dbReference type="Pfam" id="PF11250">
    <property type="entry name" value="FAF"/>
    <property type="match status" value="1"/>
</dbReference>
<dbReference type="EMBL" id="LUHQ01000005">
    <property type="protein sequence ID" value="OAO93108.1"/>
    <property type="molecule type" value="Genomic_DNA"/>
</dbReference>
<evidence type="ECO:0000256" key="1">
    <source>
        <dbReference type="ARBA" id="ARBA00008690"/>
    </source>
</evidence>
<accession>A0A178UH66</accession>
<dbReference type="Proteomes" id="UP000078284">
    <property type="component" value="Chromosome 5"/>
</dbReference>
<dbReference type="OMA" id="HEYSKRY"/>
<dbReference type="AlphaFoldDB" id="A0A178UH66"/>